<reference evidence="1 2" key="1">
    <citation type="journal article" date="2014" name="Int. J. Syst. Evol. Microbiol.">
        <title>Complete genome sequence of Corynebacterium casei LMG S-19264T (=DSM 44701T), isolated from a smear-ripened cheese.</title>
        <authorList>
            <consortium name="US DOE Joint Genome Institute (JGI-PGF)"/>
            <person name="Walter F."/>
            <person name="Albersmeier A."/>
            <person name="Kalinowski J."/>
            <person name="Ruckert C."/>
        </authorList>
    </citation>
    <scope>NUCLEOTIDE SEQUENCE [LARGE SCALE GENOMIC DNA]</scope>
    <source>
        <strain evidence="1 2">KCTC 12285</strain>
    </source>
</reference>
<evidence type="ECO:0000313" key="1">
    <source>
        <dbReference type="EMBL" id="GGX13122.1"/>
    </source>
</evidence>
<organism evidence="1 2">
    <name type="scientific">Aquimarina muelleri</name>
    <dbReference type="NCBI Taxonomy" id="279356"/>
    <lineage>
        <taxon>Bacteria</taxon>
        <taxon>Pseudomonadati</taxon>
        <taxon>Bacteroidota</taxon>
        <taxon>Flavobacteriia</taxon>
        <taxon>Flavobacteriales</taxon>
        <taxon>Flavobacteriaceae</taxon>
        <taxon>Aquimarina</taxon>
    </lineage>
</organism>
<dbReference type="AlphaFoldDB" id="A0A918JWD7"/>
<evidence type="ECO:0000313" key="2">
    <source>
        <dbReference type="Proteomes" id="UP000601108"/>
    </source>
</evidence>
<accession>A0A918JWD7</accession>
<dbReference type="RefSeq" id="WP_027411396.1">
    <property type="nucleotide sequence ID" value="NZ_BMWS01000007.1"/>
</dbReference>
<protein>
    <submittedName>
        <fullName evidence="1">Uncharacterized protein</fullName>
    </submittedName>
</protein>
<proteinExistence type="predicted"/>
<dbReference type="Proteomes" id="UP000601108">
    <property type="component" value="Unassembled WGS sequence"/>
</dbReference>
<comment type="caution">
    <text evidence="1">The sequence shown here is derived from an EMBL/GenBank/DDBJ whole genome shotgun (WGS) entry which is preliminary data.</text>
</comment>
<dbReference type="EMBL" id="BMWS01000007">
    <property type="protein sequence ID" value="GGX13122.1"/>
    <property type="molecule type" value="Genomic_DNA"/>
</dbReference>
<sequence>MLKNILNQTGVKSLDRKEKASINGGVVLCEKLGVCFDPISGFIDFVSCCSLCNHGTLPEDCLL</sequence>
<name>A0A918JWD7_9FLAO</name>
<gene>
    <name evidence="1" type="ORF">GCM10007384_13390</name>
</gene>
<keyword evidence="2" id="KW-1185">Reference proteome</keyword>